<gene>
    <name evidence="2" type="ORF">BWR60_20000</name>
</gene>
<dbReference type="InterPro" id="IPR051531">
    <property type="entry name" value="N-acetyltransferase"/>
</dbReference>
<evidence type="ECO:0000259" key="1">
    <source>
        <dbReference type="PROSITE" id="PS51186"/>
    </source>
</evidence>
<keyword evidence="3" id="KW-1185">Reference proteome</keyword>
<name>A0A211ZJG4_9PROT</name>
<proteinExistence type="predicted"/>
<dbReference type="Pfam" id="PF13302">
    <property type="entry name" value="Acetyltransf_3"/>
    <property type="match status" value="1"/>
</dbReference>
<protein>
    <submittedName>
        <fullName evidence="2">GNAT family N-acetyltransferase</fullName>
    </submittedName>
</protein>
<dbReference type="RefSeq" id="WP_218823584.1">
    <property type="nucleotide sequence ID" value="NZ_NHON01000038.1"/>
</dbReference>
<keyword evidence="2" id="KW-0808">Transferase</keyword>
<dbReference type="EMBL" id="NHON01000038">
    <property type="protein sequence ID" value="OWJ65412.1"/>
    <property type="molecule type" value="Genomic_DNA"/>
</dbReference>
<evidence type="ECO:0000313" key="3">
    <source>
        <dbReference type="Proteomes" id="UP000196655"/>
    </source>
</evidence>
<comment type="caution">
    <text evidence="2">The sequence shown here is derived from an EMBL/GenBank/DDBJ whole genome shotgun (WGS) entry which is preliminary data.</text>
</comment>
<feature type="domain" description="N-acetyltransferase" evidence="1">
    <location>
        <begin position="16"/>
        <end position="178"/>
    </location>
</feature>
<dbReference type="STRING" id="1122125.GCA_000423185_06157"/>
<dbReference type="GO" id="GO:0016747">
    <property type="term" value="F:acyltransferase activity, transferring groups other than amino-acyl groups"/>
    <property type="evidence" value="ECO:0007669"/>
    <property type="project" value="InterPro"/>
</dbReference>
<dbReference type="Gene3D" id="3.40.630.30">
    <property type="match status" value="1"/>
</dbReference>
<dbReference type="PANTHER" id="PTHR43792">
    <property type="entry name" value="GNAT FAMILY, PUTATIVE (AFU_ORTHOLOGUE AFUA_3G00765)-RELATED-RELATED"/>
    <property type="match status" value="1"/>
</dbReference>
<dbReference type="Proteomes" id="UP000196655">
    <property type="component" value="Unassembled WGS sequence"/>
</dbReference>
<dbReference type="SUPFAM" id="SSF55729">
    <property type="entry name" value="Acyl-CoA N-acyltransferases (Nat)"/>
    <property type="match status" value="1"/>
</dbReference>
<reference evidence="3" key="1">
    <citation type="submission" date="2017-05" db="EMBL/GenBank/DDBJ databases">
        <authorList>
            <person name="Macchi M."/>
            <person name="Festa S."/>
            <person name="Coppotelli B.M."/>
            <person name="Morelli I.S."/>
        </authorList>
    </citation>
    <scope>NUCLEOTIDE SEQUENCE [LARGE SCALE GENOMIC DNA]</scope>
    <source>
        <strain evidence="3">I</strain>
    </source>
</reference>
<evidence type="ECO:0000313" key="2">
    <source>
        <dbReference type="EMBL" id="OWJ65412.1"/>
    </source>
</evidence>
<sequence length="179" mass="19669">MTKPDMTDSTIETERLVLRPHRAEDFDDLAAMWADPAVTRFVGGRASTAEESWARLLRYGGLWGLFGFGYWAVRDRATGRFVGDVGFADFHRGIGPDFDGAPEAGWVLAPWAHGQGLAGEAVRAALAWADARGWARSVCIIDEANAPSLRLAGARGYREIGRPTYKDHTVILLERLRPG</sequence>
<dbReference type="InterPro" id="IPR000182">
    <property type="entry name" value="GNAT_dom"/>
</dbReference>
<accession>A0A211ZJG4</accession>
<organism evidence="2 3">
    <name type="scientific">Inquilinus limosus</name>
    <dbReference type="NCBI Taxonomy" id="171674"/>
    <lineage>
        <taxon>Bacteria</taxon>
        <taxon>Pseudomonadati</taxon>
        <taxon>Pseudomonadota</taxon>
        <taxon>Alphaproteobacteria</taxon>
        <taxon>Rhodospirillales</taxon>
        <taxon>Rhodospirillaceae</taxon>
        <taxon>Inquilinus</taxon>
    </lineage>
</organism>
<dbReference type="AlphaFoldDB" id="A0A211ZJG4"/>
<dbReference type="InterPro" id="IPR016181">
    <property type="entry name" value="Acyl_CoA_acyltransferase"/>
</dbReference>
<dbReference type="PANTHER" id="PTHR43792:SF16">
    <property type="entry name" value="N-ACETYLTRANSFERASE DOMAIN-CONTAINING PROTEIN"/>
    <property type="match status" value="1"/>
</dbReference>
<dbReference type="PROSITE" id="PS51186">
    <property type="entry name" value="GNAT"/>
    <property type="match status" value="1"/>
</dbReference>